<dbReference type="Proteomes" id="UP000789920">
    <property type="component" value="Unassembled WGS sequence"/>
</dbReference>
<accession>A0ACA9MQV5</accession>
<reference evidence="1" key="1">
    <citation type="submission" date="2021-06" db="EMBL/GenBank/DDBJ databases">
        <authorList>
            <person name="Kallberg Y."/>
            <person name="Tangrot J."/>
            <person name="Rosling A."/>
        </authorList>
    </citation>
    <scope>NUCLEOTIDE SEQUENCE</scope>
    <source>
        <strain evidence="1">MA461A</strain>
    </source>
</reference>
<organism evidence="1 2">
    <name type="scientific">Racocetra persica</name>
    <dbReference type="NCBI Taxonomy" id="160502"/>
    <lineage>
        <taxon>Eukaryota</taxon>
        <taxon>Fungi</taxon>
        <taxon>Fungi incertae sedis</taxon>
        <taxon>Mucoromycota</taxon>
        <taxon>Glomeromycotina</taxon>
        <taxon>Glomeromycetes</taxon>
        <taxon>Diversisporales</taxon>
        <taxon>Gigasporaceae</taxon>
        <taxon>Racocetra</taxon>
    </lineage>
</organism>
<gene>
    <name evidence="1" type="ORF">RPERSI_LOCUS6134</name>
</gene>
<comment type="caution">
    <text evidence="1">The sequence shown here is derived from an EMBL/GenBank/DDBJ whole genome shotgun (WGS) entry which is preliminary data.</text>
</comment>
<feature type="non-terminal residue" evidence="1">
    <location>
        <position position="175"/>
    </location>
</feature>
<evidence type="ECO:0000313" key="2">
    <source>
        <dbReference type="Proteomes" id="UP000789920"/>
    </source>
</evidence>
<keyword evidence="2" id="KW-1185">Reference proteome</keyword>
<proteinExistence type="predicted"/>
<dbReference type="EMBL" id="CAJVQC010009599">
    <property type="protein sequence ID" value="CAG8606680.1"/>
    <property type="molecule type" value="Genomic_DNA"/>
</dbReference>
<name>A0ACA9MQV5_9GLOM</name>
<sequence length="175" mass="19141">MRFVYSSGIPETAVVKIGAIAATSLKQVIEYADIIFTSLANDDAINQIFDKLLSESELINDKKKKIIFIETSTIDLTTVGALREKNAQLAIITSGNQEAIDMLPLLVPVLGRKILFAGCDVKKAAKFKLIGNLFIFGAGELLSEGITLAEKTDVEKEAFMEFISSVFQQIFLCAM</sequence>
<protein>
    <submittedName>
        <fullName evidence="1">33354_t:CDS:1</fullName>
    </submittedName>
</protein>
<evidence type="ECO:0000313" key="1">
    <source>
        <dbReference type="EMBL" id="CAG8606680.1"/>
    </source>
</evidence>